<keyword evidence="3" id="KW-1185">Reference proteome</keyword>
<name>A0ABV1M5A3_9NEIS</name>
<evidence type="ECO:0000256" key="1">
    <source>
        <dbReference type="SAM" id="SignalP"/>
    </source>
</evidence>
<feature type="signal peptide" evidence="1">
    <location>
        <begin position="1"/>
        <end position="20"/>
    </location>
</feature>
<evidence type="ECO:0000313" key="2">
    <source>
        <dbReference type="EMBL" id="MEQ6291397.1"/>
    </source>
</evidence>
<evidence type="ECO:0000313" key="3">
    <source>
        <dbReference type="Proteomes" id="UP001433638"/>
    </source>
</evidence>
<organism evidence="2 3">
    <name type="scientific">Vogesella oryzagri</name>
    <dbReference type="NCBI Taxonomy" id="3160864"/>
    <lineage>
        <taxon>Bacteria</taxon>
        <taxon>Pseudomonadati</taxon>
        <taxon>Pseudomonadota</taxon>
        <taxon>Betaproteobacteria</taxon>
        <taxon>Neisseriales</taxon>
        <taxon>Chromobacteriaceae</taxon>
        <taxon>Vogesella</taxon>
    </lineage>
</organism>
<dbReference type="RefSeq" id="WP_349588201.1">
    <property type="nucleotide sequence ID" value="NZ_JBEFLD010000006.1"/>
</dbReference>
<gene>
    <name evidence="2" type="ORF">ABNW52_12330</name>
</gene>
<dbReference type="PROSITE" id="PS51257">
    <property type="entry name" value="PROKAR_LIPOPROTEIN"/>
    <property type="match status" value="1"/>
</dbReference>
<keyword evidence="1" id="KW-0732">Signal</keyword>
<sequence length="107" mass="11531">MAKRSIVVLLCLLLAGCASLMPRTVAEQKLGEACRSKINNTPLLPVLLSTPKRVDSYCGCASNKLVSSLSDEEMQEVASKGKALLSEPKWQGRLLNVGVQCLDTLVE</sequence>
<accession>A0ABV1M5A3</accession>
<reference evidence="2" key="1">
    <citation type="submission" date="2024-06" db="EMBL/GenBank/DDBJ databases">
        <title>Genome sequence of Vogesella sp. MAHUQ-64.</title>
        <authorList>
            <person name="Huq M.A."/>
        </authorList>
    </citation>
    <scope>NUCLEOTIDE SEQUENCE</scope>
    <source>
        <strain evidence="2">MAHUQ-64</strain>
    </source>
</reference>
<comment type="caution">
    <text evidence="2">The sequence shown here is derived from an EMBL/GenBank/DDBJ whole genome shotgun (WGS) entry which is preliminary data.</text>
</comment>
<dbReference type="Proteomes" id="UP001433638">
    <property type="component" value="Unassembled WGS sequence"/>
</dbReference>
<feature type="chain" id="PRO_5047418368" description="Lipoprotein" evidence="1">
    <location>
        <begin position="21"/>
        <end position="107"/>
    </location>
</feature>
<protein>
    <recommendedName>
        <fullName evidence="4">Lipoprotein</fullName>
    </recommendedName>
</protein>
<evidence type="ECO:0008006" key="4">
    <source>
        <dbReference type="Google" id="ProtNLM"/>
    </source>
</evidence>
<proteinExistence type="predicted"/>
<dbReference type="EMBL" id="JBEFLD010000006">
    <property type="protein sequence ID" value="MEQ6291397.1"/>
    <property type="molecule type" value="Genomic_DNA"/>
</dbReference>